<dbReference type="Pfam" id="PF08450">
    <property type="entry name" value="SGL"/>
    <property type="match status" value="1"/>
</dbReference>
<dbReference type="Gene3D" id="2.120.10.30">
    <property type="entry name" value="TolB, C-terminal domain"/>
    <property type="match status" value="1"/>
</dbReference>
<dbReference type="InterPro" id="IPR001258">
    <property type="entry name" value="NHL_repeat"/>
</dbReference>
<dbReference type="OrthoDB" id="7675395at2"/>
<proteinExistence type="predicted"/>
<name>A0A1M5DDL6_9BACT</name>
<organism evidence="5 6">
    <name type="scientific">Fodinibius roseus</name>
    <dbReference type="NCBI Taxonomy" id="1194090"/>
    <lineage>
        <taxon>Bacteria</taxon>
        <taxon>Pseudomonadati</taxon>
        <taxon>Balneolota</taxon>
        <taxon>Balneolia</taxon>
        <taxon>Balneolales</taxon>
        <taxon>Balneolaceae</taxon>
        <taxon>Fodinibius</taxon>
    </lineage>
</organism>
<dbReference type="AlphaFoldDB" id="A0A1M5DDL6"/>
<accession>A0A1M5DDL6</accession>
<gene>
    <name evidence="5" type="ORF">SAMN05443144_11185</name>
</gene>
<feature type="chain" id="PRO_5013359174" evidence="3">
    <location>
        <begin position="36"/>
        <end position="347"/>
    </location>
</feature>
<feature type="domain" description="SMP-30/Gluconolactonase/LRE-like region" evidence="4">
    <location>
        <begin position="184"/>
        <end position="330"/>
    </location>
</feature>
<sequence>MKKSNPRTFHLIINTVVLTTVLTIGVSVNSSTAQAQQTESYPVGNPLGLTSEGDFKPISSNVTVYGALGSAESCIYDPERELIVVPNRGAPQQVQTNNAWVSLINHDGSVHTSKWIGMQNPSQRSELSPPLVFNEPLGSTIADGILYVADRDGGTGNDDPSVAVIRRFSMETGKPLEDIRIEDSPWINDITVAEDGTIYTTQTGDLGQNPDPQTWKIWKISPQGTISEFTVGNPINVPNGIAIDPDGNIVVVNFGNPDVLTFSPDGELLKTENAVQAGGDGIEIMPDGTKYISSVRQGGISRISPGGSAELIAENIPSAASICYDPGANQLVVPMTSQHTLGFIPLD</sequence>
<protein>
    <submittedName>
        <fullName evidence="5">Sugar lactone lactonase YvrE</fullName>
    </submittedName>
</protein>
<keyword evidence="6" id="KW-1185">Reference proteome</keyword>
<keyword evidence="3" id="KW-0732">Signal</keyword>
<reference evidence="5 6" key="1">
    <citation type="submission" date="2016-11" db="EMBL/GenBank/DDBJ databases">
        <authorList>
            <person name="Jaros S."/>
            <person name="Januszkiewicz K."/>
            <person name="Wedrychowicz H."/>
        </authorList>
    </citation>
    <scope>NUCLEOTIDE SEQUENCE [LARGE SCALE GENOMIC DNA]</scope>
    <source>
        <strain evidence="5 6">DSM 21986</strain>
    </source>
</reference>
<dbReference type="Proteomes" id="UP000184041">
    <property type="component" value="Unassembled WGS sequence"/>
</dbReference>
<evidence type="ECO:0000313" key="6">
    <source>
        <dbReference type="Proteomes" id="UP000184041"/>
    </source>
</evidence>
<evidence type="ECO:0000313" key="5">
    <source>
        <dbReference type="EMBL" id="SHF65143.1"/>
    </source>
</evidence>
<dbReference type="InterPro" id="IPR011042">
    <property type="entry name" value="6-blade_b-propeller_TolB-like"/>
</dbReference>
<evidence type="ECO:0000256" key="3">
    <source>
        <dbReference type="SAM" id="SignalP"/>
    </source>
</evidence>
<dbReference type="InterPro" id="IPR013658">
    <property type="entry name" value="SGL"/>
</dbReference>
<evidence type="ECO:0000256" key="1">
    <source>
        <dbReference type="ARBA" id="ARBA00022737"/>
    </source>
</evidence>
<evidence type="ECO:0000256" key="2">
    <source>
        <dbReference type="PROSITE-ProRule" id="PRU00504"/>
    </source>
</evidence>
<dbReference type="STRING" id="1194090.SAMN05443144_11185"/>
<feature type="repeat" description="NHL" evidence="2">
    <location>
        <begin position="232"/>
        <end position="265"/>
    </location>
</feature>
<dbReference type="SUPFAM" id="SSF101898">
    <property type="entry name" value="NHL repeat"/>
    <property type="match status" value="1"/>
</dbReference>
<feature type="signal peptide" evidence="3">
    <location>
        <begin position="1"/>
        <end position="35"/>
    </location>
</feature>
<dbReference type="EMBL" id="FQUS01000011">
    <property type="protein sequence ID" value="SHF65143.1"/>
    <property type="molecule type" value="Genomic_DNA"/>
</dbReference>
<keyword evidence="1" id="KW-0677">Repeat</keyword>
<dbReference type="PROSITE" id="PS51125">
    <property type="entry name" value="NHL"/>
    <property type="match status" value="1"/>
</dbReference>
<evidence type="ECO:0000259" key="4">
    <source>
        <dbReference type="Pfam" id="PF08450"/>
    </source>
</evidence>
<dbReference type="RefSeq" id="WP_073064109.1">
    <property type="nucleotide sequence ID" value="NZ_FQUS01000011.1"/>
</dbReference>